<gene>
    <name evidence="2" type="ORF">MHBO_001216</name>
</gene>
<dbReference type="Proteomes" id="UP001439008">
    <property type="component" value="Unassembled WGS sequence"/>
</dbReference>
<keyword evidence="3" id="KW-1185">Reference proteome</keyword>
<evidence type="ECO:0000313" key="2">
    <source>
        <dbReference type="EMBL" id="MES1919371.1"/>
    </source>
</evidence>
<organism evidence="2 3">
    <name type="scientific">Bonamia ostreae</name>
    <dbReference type="NCBI Taxonomy" id="126728"/>
    <lineage>
        <taxon>Eukaryota</taxon>
        <taxon>Sar</taxon>
        <taxon>Rhizaria</taxon>
        <taxon>Endomyxa</taxon>
        <taxon>Ascetosporea</taxon>
        <taxon>Haplosporida</taxon>
        <taxon>Bonamia</taxon>
    </lineage>
</organism>
<evidence type="ECO:0000313" key="3">
    <source>
        <dbReference type="Proteomes" id="UP001439008"/>
    </source>
</evidence>
<name>A0ABV2AI56_9EUKA</name>
<dbReference type="EMBL" id="JBDODL010000270">
    <property type="protein sequence ID" value="MES1919371.1"/>
    <property type="molecule type" value="Genomic_DNA"/>
</dbReference>
<sequence length="79" mass="9101">MGIDLDKLKGNKKEEEKEPKSDLESTKDDTKAAKAAIEFMNRRKKKAKAFEKEITEVSGNKSYQKIGEDENIVFYRICD</sequence>
<accession>A0ABV2AI56</accession>
<reference evidence="2 3" key="1">
    <citation type="journal article" date="2024" name="BMC Biol.">
        <title>Comparative genomics of Ascetosporea gives new insight into the evolutionary basis for animal parasitism in Rhizaria.</title>
        <authorList>
            <person name="Hiltunen Thoren M."/>
            <person name="Onut-Brannstrom I."/>
            <person name="Alfjorden A."/>
            <person name="Peckova H."/>
            <person name="Swords F."/>
            <person name="Hooper C."/>
            <person name="Holzer A.S."/>
            <person name="Bass D."/>
            <person name="Burki F."/>
        </authorList>
    </citation>
    <scope>NUCLEOTIDE SEQUENCE [LARGE SCALE GENOMIC DNA]</scope>
    <source>
        <strain evidence="2">20-A016</strain>
    </source>
</reference>
<protein>
    <submittedName>
        <fullName evidence="2">Uncharacterized protein</fullName>
    </submittedName>
</protein>
<feature type="region of interest" description="Disordered" evidence="1">
    <location>
        <begin position="1"/>
        <end position="30"/>
    </location>
</feature>
<comment type="caution">
    <text evidence="2">The sequence shown here is derived from an EMBL/GenBank/DDBJ whole genome shotgun (WGS) entry which is preliminary data.</text>
</comment>
<proteinExistence type="predicted"/>
<evidence type="ECO:0000256" key="1">
    <source>
        <dbReference type="SAM" id="MobiDB-lite"/>
    </source>
</evidence>